<dbReference type="Gene3D" id="3.30.300.20">
    <property type="match status" value="1"/>
</dbReference>
<dbReference type="PANTHER" id="PTHR33515:SF1">
    <property type="entry name" value="RIBOSOME-BINDING FACTOR A, CHLOROPLASTIC-RELATED"/>
    <property type="match status" value="1"/>
</dbReference>
<dbReference type="InterPro" id="IPR020053">
    <property type="entry name" value="Ribosome-bd_factorA_CS"/>
</dbReference>
<comment type="function">
    <text evidence="2">One of several proteins that assist in the late maturation steps of the functional core of the 30S ribosomal subunit. Associates with free 30S ribosomal subunits (but not with 30S subunits that are part of 70S ribosomes or polysomes). Required for efficient processing of 16S rRNA. May interact with the 5'-terminal helix region of 16S rRNA.</text>
</comment>
<proteinExistence type="inferred from homology"/>
<dbReference type="GO" id="GO:0043024">
    <property type="term" value="F:ribosomal small subunit binding"/>
    <property type="evidence" value="ECO:0007669"/>
    <property type="project" value="TreeGrafter"/>
</dbReference>
<dbReference type="NCBIfam" id="TIGR00082">
    <property type="entry name" value="rbfA"/>
    <property type="match status" value="1"/>
</dbReference>
<evidence type="ECO:0000256" key="2">
    <source>
        <dbReference type="HAMAP-Rule" id="MF_00003"/>
    </source>
</evidence>
<gene>
    <name evidence="2 3" type="primary">rbfA</name>
    <name evidence="3" type="ORF">ISQ64_00420</name>
</gene>
<evidence type="ECO:0000313" key="3">
    <source>
        <dbReference type="EMBL" id="MBL6817852.1"/>
    </source>
</evidence>
<dbReference type="GO" id="GO:0030490">
    <property type="term" value="P:maturation of SSU-rRNA"/>
    <property type="evidence" value="ECO:0007669"/>
    <property type="project" value="UniProtKB-UniRule"/>
</dbReference>
<comment type="caution">
    <text evidence="3">The sequence shown here is derived from an EMBL/GenBank/DDBJ whole genome shotgun (WGS) entry which is preliminary data.</text>
</comment>
<dbReference type="InterPro" id="IPR015946">
    <property type="entry name" value="KH_dom-like_a/b"/>
</dbReference>
<dbReference type="InterPro" id="IPR023799">
    <property type="entry name" value="RbfA_dom_sf"/>
</dbReference>
<sequence length="115" mass="13224">MSSLRSEKIADELRKEISLIINKETKDPRLQKINITAVKVSDDIGVANVFYTIIGESINIVESEINPKILKKFAGMVRSKLSKTMNIRRVPIINFRFDESIEYSENIENLLKKLK</sequence>
<dbReference type="SUPFAM" id="SSF89919">
    <property type="entry name" value="Ribosome-binding factor A, RbfA"/>
    <property type="match status" value="1"/>
</dbReference>
<evidence type="ECO:0000313" key="4">
    <source>
        <dbReference type="Proteomes" id="UP000711391"/>
    </source>
</evidence>
<keyword evidence="2" id="KW-0963">Cytoplasm</keyword>
<comment type="similarity">
    <text evidence="2">Belongs to the RbfA family.</text>
</comment>
<dbReference type="Proteomes" id="UP000711391">
    <property type="component" value="Unassembled WGS sequence"/>
</dbReference>
<dbReference type="EMBL" id="JADHQD010000002">
    <property type="protein sequence ID" value="MBL6817852.1"/>
    <property type="molecule type" value="Genomic_DNA"/>
</dbReference>
<organism evidence="3 4">
    <name type="scientific">SAR86 cluster bacterium</name>
    <dbReference type="NCBI Taxonomy" id="2030880"/>
    <lineage>
        <taxon>Bacteria</taxon>
        <taxon>Pseudomonadati</taxon>
        <taxon>Pseudomonadota</taxon>
        <taxon>Gammaproteobacteria</taxon>
        <taxon>SAR86 cluster</taxon>
    </lineage>
</organism>
<protein>
    <recommendedName>
        <fullName evidence="2">Ribosome-binding factor A</fullName>
    </recommendedName>
</protein>
<dbReference type="HAMAP" id="MF_00003">
    <property type="entry name" value="RbfA"/>
    <property type="match status" value="1"/>
</dbReference>
<dbReference type="InterPro" id="IPR000238">
    <property type="entry name" value="RbfA"/>
</dbReference>
<name>A0A937LGN5_9GAMM</name>
<reference evidence="3" key="1">
    <citation type="submission" date="2020-10" db="EMBL/GenBank/DDBJ databases">
        <title>Microbiome of the Black Sea water column analyzed by genome centric metagenomics.</title>
        <authorList>
            <person name="Cabello-Yeves P.J."/>
            <person name="Callieri C."/>
            <person name="Picazo A."/>
            <person name="Mehrshad M."/>
            <person name="Haro-Moreno J.M."/>
            <person name="Roda-Garcia J."/>
            <person name="Dzembekova N."/>
            <person name="Slabakova V."/>
            <person name="Slabakova N."/>
            <person name="Moncheva S."/>
            <person name="Rodriguez-Valera F."/>
        </authorList>
    </citation>
    <scope>NUCLEOTIDE SEQUENCE</scope>
    <source>
        <strain evidence="3">BS307-5m-G50</strain>
    </source>
</reference>
<dbReference type="PANTHER" id="PTHR33515">
    <property type="entry name" value="RIBOSOME-BINDING FACTOR A, CHLOROPLASTIC-RELATED"/>
    <property type="match status" value="1"/>
</dbReference>
<keyword evidence="1 2" id="KW-0690">Ribosome biogenesis</keyword>
<dbReference type="Pfam" id="PF02033">
    <property type="entry name" value="RBFA"/>
    <property type="match status" value="1"/>
</dbReference>
<dbReference type="AlphaFoldDB" id="A0A937LGN5"/>
<accession>A0A937LGN5</accession>
<evidence type="ECO:0000256" key="1">
    <source>
        <dbReference type="ARBA" id="ARBA00022517"/>
    </source>
</evidence>
<comment type="subunit">
    <text evidence="2">Monomer. Binds 30S ribosomal subunits, but not 50S ribosomal subunits or 70S ribosomes.</text>
</comment>
<comment type="subcellular location">
    <subcellularLocation>
        <location evidence="2">Cytoplasm</location>
    </subcellularLocation>
</comment>
<dbReference type="PROSITE" id="PS01319">
    <property type="entry name" value="RBFA"/>
    <property type="match status" value="1"/>
</dbReference>
<dbReference type="GO" id="GO:0005829">
    <property type="term" value="C:cytosol"/>
    <property type="evidence" value="ECO:0007669"/>
    <property type="project" value="TreeGrafter"/>
</dbReference>